<evidence type="ECO:0000313" key="2">
    <source>
        <dbReference type="EMBL" id="EKC22532.1"/>
    </source>
</evidence>
<proteinExistence type="inferred from homology"/>
<dbReference type="InterPro" id="IPR000463">
    <property type="entry name" value="Fatty_acid-bd"/>
</dbReference>
<dbReference type="Gene3D" id="2.40.128.20">
    <property type="match status" value="1"/>
</dbReference>
<dbReference type="GO" id="GO:0008289">
    <property type="term" value="F:lipid binding"/>
    <property type="evidence" value="ECO:0007669"/>
    <property type="project" value="UniProtKB-KW"/>
</dbReference>
<comment type="similarity">
    <text evidence="1">Belongs to the calycin superfamily. Fatty-acid binding protein (FABP) family.</text>
</comment>
<accession>K1PFB5</accession>
<dbReference type="PANTHER" id="PTHR11955">
    <property type="entry name" value="FATTY ACID BINDING PROTEIN"/>
    <property type="match status" value="1"/>
</dbReference>
<evidence type="ECO:0000256" key="1">
    <source>
        <dbReference type="ARBA" id="ARBA00008390"/>
    </source>
</evidence>
<dbReference type="SUPFAM" id="SSF50814">
    <property type="entry name" value="Lipocalins"/>
    <property type="match status" value="1"/>
</dbReference>
<dbReference type="CDD" id="cd00742">
    <property type="entry name" value="FABP"/>
    <property type="match status" value="1"/>
</dbReference>
<dbReference type="AlphaFoldDB" id="K1PFB5"/>
<gene>
    <name evidence="2" type="ORF">CGI_10002096</name>
</gene>
<dbReference type="InterPro" id="IPR012674">
    <property type="entry name" value="Calycin"/>
</dbReference>
<dbReference type="HOGENOM" id="CLU_2500088_0_0_1"/>
<dbReference type="PRINTS" id="PR00178">
    <property type="entry name" value="FATTYACIDBP"/>
</dbReference>
<reference evidence="2" key="1">
    <citation type="journal article" date="2012" name="Nature">
        <title>The oyster genome reveals stress adaptation and complexity of shell formation.</title>
        <authorList>
            <person name="Zhang G."/>
            <person name="Fang X."/>
            <person name="Guo X."/>
            <person name="Li L."/>
            <person name="Luo R."/>
            <person name="Xu F."/>
            <person name="Yang P."/>
            <person name="Zhang L."/>
            <person name="Wang X."/>
            <person name="Qi H."/>
            <person name="Xiong Z."/>
            <person name="Que H."/>
            <person name="Xie Y."/>
            <person name="Holland P.W."/>
            <person name="Paps J."/>
            <person name="Zhu Y."/>
            <person name="Wu F."/>
            <person name="Chen Y."/>
            <person name="Wang J."/>
            <person name="Peng C."/>
            <person name="Meng J."/>
            <person name="Yang L."/>
            <person name="Liu J."/>
            <person name="Wen B."/>
            <person name="Zhang N."/>
            <person name="Huang Z."/>
            <person name="Zhu Q."/>
            <person name="Feng Y."/>
            <person name="Mount A."/>
            <person name="Hedgecock D."/>
            <person name="Xu Z."/>
            <person name="Liu Y."/>
            <person name="Domazet-Loso T."/>
            <person name="Du Y."/>
            <person name="Sun X."/>
            <person name="Zhang S."/>
            <person name="Liu B."/>
            <person name="Cheng P."/>
            <person name="Jiang X."/>
            <person name="Li J."/>
            <person name="Fan D."/>
            <person name="Wang W."/>
            <person name="Fu W."/>
            <person name="Wang T."/>
            <person name="Wang B."/>
            <person name="Zhang J."/>
            <person name="Peng Z."/>
            <person name="Li Y."/>
            <person name="Li N."/>
            <person name="Wang J."/>
            <person name="Chen M."/>
            <person name="He Y."/>
            <person name="Tan F."/>
            <person name="Song X."/>
            <person name="Zheng Q."/>
            <person name="Huang R."/>
            <person name="Yang H."/>
            <person name="Du X."/>
            <person name="Chen L."/>
            <person name="Yang M."/>
            <person name="Gaffney P.M."/>
            <person name="Wang S."/>
            <person name="Luo L."/>
            <person name="She Z."/>
            <person name="Ming Y."/>
            <person name="Huang W."/>
            <person name="Zhang S."/>
            <person name="Huang B."/>
            <person name="Zhang Y."/>
            <person name="Qu T."/>
            <person name="Ni P."/>
            <person name="Miao G."/>
            <person name="Wang J."/>
            <person name="Wang Q."/>
            <person name="Steinberg C.E."/>
            <person name="Wang H."/>
            <person name="Li N."/>
            <person name="Qian L."/>
            <person name="Zhang G."/>
            <person name="Li Y."/>
            <person name="Yang H."/>
            <person name="Liu X."/>
            <person name="Wang J."/>
            <person name="Yin Y."/>
            <person name="Wang J."/>
        </authorList>
    </citation>
    <scope>NUCLEOTIDE SEQUENCE [LARGE SCALE GENOMIC DNA]</scope>
    <source>
        <strain evidence="2">05x7-T-G4-1.051#20</strain>
    </source>
</reference>
<organism evidence="2">
    <name type="scientific">Magallana gigas</name>
    <name type="common">Pacific oyster</name>
    <name type="synonym">Crassostrea gigas</name>
    <dbReference type="NCBI Taxonomy" id="29159"/>
    <lineage>
        <taxon>Eukaryota</taxon>
        <taxon>Metazoa</taxon>
        <taxon>Spiralia</taxon>
        <taxon>Lophotrochozoa</taxon>
        <taxon>Mollusca</taxon>
        <taxon>Bivalvia</taxon>
        <taxon>Autobranchia</taxon>
        <taxon>Pteriomorphia</taxon>
        <taxon>Ostreida</taxon>
        <taxon>Ostreoidea</taxon>
        <taxon>Ostreidae</taxon>
        <taxon>Magallana</taxon>
    </lineage>
</organism>
<protein>
    <submittedName>
        <fullName evidence="2">Cellular retinoic acid-binding protein 1</fullName>
    </submittedName>
</protein>
<dbReference type="InParanoid" id="K1PFB5"/>
<dbReference type="EMBL" id="JH815962">
    <property type="protein sequence ID" value="EKC22532.1"/>
    <property type="molecule type" value="Genomic_DNA"/>
</dbReference>
<sequence>MSQFVGKWKVESEENLDELFKACGVDEEMRAKAREGLIQPIQEISTGEDGYVIKTTVGHLSTEVRFKLGISFPSSSMDGKKIMMYL</sequence>
<name>K1PFB5_MAGGI</name>
<dbReference type="InterPro" id="IPR031259">
    <property type="entry name" value="ILBP"/>
</dbReference>